<dbReference type="RefSeq" id="WP_317794027.1">
    <property type="nucleotide sequence ID" value="NZ_AP028461.1"/>
</dbReference>
<evidence type="ECO:0000313" key="3">
    <source>
        <dbReference type="Proteomes" id="UP001597183"/>
    </source>
</evidence>
<accession>A0ABW4A026</accession>
<evidence type="ECO:0000313" key="2">
    <source>
        <dbReference type="EMBL" id="MFD1364057.1"/>
    </source>
</evidence>
<comment type="caution">
    <text evidence="2">The sequence shown here is derived from an EMBL/GenBank/DDBJ whole genome shotgun (WGS) entry which is preliminary data.</text>
</comment>
<protein>
    <submittedName>
        <fullName evidence="2">Uncharacterized protein</fullName>
    </submittedName>
</protein>
<proteinExistence type="predicted"/>
<name>A0ABW4A026_9ACTN</name>
<organism evidence="2 3">
    <name type="scientific">Actinoplanes sichuanensis</name>
    <dbReference type="NCBI Taxonomy" id="512349"/>
    <lineage>
        <taxon>Bacteria</taxon>
        <taxon>Bacillati</taxon>
        <taxon>Actinomycetota</taxon>
        <taxon>Actinomycetes</taxon>
        <taxon>Micromonosporales</taxon>
        <taxon>Micromonosporaceae</taxon>
        <taxon>Actinoplanes</taxon>
    </lineage>
</organism>
<reference evidence="3" key="1">
    <citation type="journal article" date="2019" name="Int. J. Syst. Evol. Microbiol.">
        <title>The Global Catalogue of Microorganisms (GCM) 10K type strain sequencing project: providing services to taxonomists for standard genome sequencing and annotation.</title>
        <authorList>
            <consortium name="The Broad Institute Genomics Platform"/>
            <consortium name="The Broad Institute Genome Sequencing Center for Infectious Disease"/>
            <person name="Wu L."/>
            <person name="Ma J."/>
        </authorList>
    </citation>
    <scope>NUCLEOTIDE SEQUENCE [LARGE SCALE GENOMIC DNA]</scope>
    <source>
        <strain evidence="3">CCM 7526</strain>
    </source>
</reference>
<feature type="compositionally biased region" description="Pro residues" evidence="1">
    <location>
        <begin position="73"/>
        <end position="84"/>
    </location>
</feature>
<keyword evidence="3" id="KW-1185">Reference proteome</keyword>
<gene>
    <name evidence="2" type="ORF">ACFQ5G_01735</name>
</gene>
<dbReference type="Proteomes" id="UP001597183">
    <property type="component" value="Unassembled WGS sequence"/>
</dbReference>
<sequence length="255" mass="27138">MDDLPAMLREATRNPPPTRIDLDRMIDGERRRKTWRTASAGSVLAVITAIGGVAWTTHQADRATPAVTASRPPVTPSTPAPSPCTHPTDGVGAAARTPQPVRPLPETHDTAIARLTAALPHLIPPGSRPSRTSSCDRVEFWWNKQAAAYQAVAWQGDGATEVSMVILVRAAERSDTTPHCLAATGSACTRTDLGPGEIAMSDSMPLIEGERQRSVTVYRPDSTRVSVVVIGRPASLPTVAGLTEIARSADLTLYP</sequence>
<dbReference type="EMBL" id="JBHTMK010000004">
    <property type="protein sequence ID" value="MFD1364057.1"/>
    <property type="molecule type" value="Genomic_DNA"/>
</dbReference>
<feature type="region of interest" description="Disordered" evidence="1">
    <location>
        <begin position="62"/>
        <end position="86"/>
    </location>
</feature>
<evidence type="ECO:0000256" key="1">
    <source>
        <dbReference type="SAM" id="MobiDB-lite"/>
    </source>
</evidence>